<dbReference type="PROSITE" id="PS50983">
    <property type="entry name" value="FE_B12_PBP"/>
    <property type="match status" value="1"/>
</dbReference>
<dbReference type="RefSeq" id="WP_344312069.1">
    <property type="nucleotide sequence ID" value="NZ_BAAANY010000015.1"/>
</dbReference>
<keyword evidence="3" id="KW-1185">Reference proteome</keyword>
<evidence type="ECO:0000313" key="3">
    <source>
        <dbReference type="Proteomes" id="UP001500618"/>
    </source>
</evidence>
<dbReference type="InterPro" id="IPR002491">
    <property type="entry name" value="ABC_transptr_periplasmic_BD"/>
</dbReference>
<comment type="caution">
    <text evidence="2">The sequence shown here is derived from an EMBL/GenBank/DDBJ whole genome shotgun (WGS) entry which is preliminary data.</text>
</comment>
<feature type="domain" description="Fe/B12 periplasmic-binding" evidence="1">
    <location>
        <begin position="172"/>
        <end position="198"/>
    </location>
</feature>
<dbReference type="EMBL" id="BAAANY010000015">
    <property type="protein sequence ID" value="GAA1688807.1"/>
    <property type="molecule type" value="Genomic_DNA"/>
</dbReference>
<dbReference type="PANTHER" id="PTHR12110:SF41">
    <property type="entry name" value="INOSOSE DEHYDRATASE"/>
    <property type="match status" value="1"/>
</dbReference>
<sequence>MADQLGLGVTSTHAYKLLQEPELTSQTLDDIATVGASLAIIPGGIAHEEFSSLDGLRRTADILNGIAEKAAGHQIRIGYHNHWWEIEPTFDGRHAVELLADLLEPSLFLEIDTYWAAVGGADPAALLTRLGDKVLALHVKDGPVRQGEPQVAVGTGAMPVPEILAAAPKAARIVEFDECATDLFQALAASRDYLVGLA</sequence>
<accession>A0ABN2HJQ2</accession>
<gene>
    <name evidence="2" type="ORF">GCM10009765_42830</name>
</gene>
<dbReference type="PANTHER" id="PTHR12110">
    <property type="entry name" value="HYDROXYPYRUVATE ISOMERASE"/>
    <property type="match status" value="1"/>
</dbReference>
<evidence type="ECO:0000313" key="2">
    <source>
        <dbReference type="EMBL" id="GAA1688807.1"/>
    </source>
</evidence>
<dbReference type="SUPFAM" id="SSF51658">
    <property type="entry name" value="Xylose isomerase-like"/>
    <property type="match status" value="1"/>
</dbReference>
<dbReference type="Gene3D" id="3.20.20.150">
    <property type="entry name" value="Divalent-metal-dependent TIM barrel enzymes"/>
    <property type="match status" value="1"/>
</dbReference>
<dbReference type="Pfam" id="PF01261">
    <property type="entry name" value="AP_endonuc_2"/>
    <property type="match status" value="1"/>
</dbReference>
<proteinExistence type="predicted"/>
<dbReference type="Proteomes" id="UP001500618">
    <property type="component" value="Unassembled WGS sequence"/>
</dbReference>
<dbReference type="InterPro" id="IPR013022">
    <property type="entry name" value="Xyl_isomerase-like_TIM-brl"/>
</dbReference>
<dbReference type="InterPro" id="IPR036237">
    <property type="entry name" value="Xyl_isomerase-like_sf"/>
</dbReference>
<protein>
    <recommendedName>
        <fullName evidence="1">Fe/B12 periplasmic-binding domain-containing protein</fullName>
    </recommendedName>
</protein>
<evidence type="ECO:0000259" key="1">
    <source>
        <dbReference type="PROSITE" id="PS50983"/>
    </source>
</evidence>
<reference evidence="2 3" key="1">
    <citation type="journal article" date="2019" name="Int. J. Syst. Evol. Microbiol.">
        <title>The Global Catalogue of Microorganisms (GCM) 10K type strain sequencing project: providing services to taxonomists for standard genome sequencing and annotation.</title>
        <authorList>
            <consortium name="The Broad Institute Genomics Platform"/>
            <consortium name="The Broad Institute Genome Sequencing Center for Infectious Disease"/>
            <person name="Wu L."/>
            <person name="Ma J."/>
        </authorList>
    </citation>
    <scope>NUCLEOTIDE SEQUENCE [LARGE SCALE GENOMIC DNA]</scope>
    <source>
        <strain evidence="2 3">JCM 14718</strain>
    </source>
</reference>
<organism evidence="2 3">
    <name type="scientific">Fodinicola feengrottensis</name>
    <dbReference type="NCBI Taxonomy" id="435914"/>
    <lineage>
        <taxon>Bacteria</taxon>
        <taxon>Bacillati</taxon>
        <taxon>Actinomycetota</taxon>
        <taxon>Actinomycetes</taxon>
        <taxon>Mycobacteriales</taxon>
        <taxon>Fodinicola</taxon>
    </lineage>
</organism>
<dbReference type="InterPro" id="IPR050312">
    <property type="entry name" value="IolE/XylAMocC-like"/>
</dbReference>
<name>A0ABN2HJQ2_9ACTN</name>